<dbReference type="SUPFAM" id="SSF54862">
    <property type="entry name" value="4Fe-4S ferredoxins"/>
    <property type="match status" value="1"/>
</dbReference>
<feature type="domain" description="4Fe-4S ferredoxin-type" evidence="8">
    <location>
        <begin position="1"/>
        <end position="29"/>
    </location>
</feature>
<dbReference type="GO" id="GO:0046872">
    <property type="term" value="F:metal ion binding"/>
    <property type="evidence" value="ECO:0007669"/>
    <property type="project" value="UniProtKB-KW"/>
</dbReference>
<keyword evidence="1" id="KW-0813">Transport</keyword>
<feature type="domain" description="4Fe-4S ferredoxin-type" evidence="8">
    <location>
        <begin position="82"/>
        <end position="111"/>
    </location>
</feature>
<protein>
    <submittedName>
        <fullName evidence="9">4Fe-4S ferredoxin</fullName>
    </submittedName>
</protein>
<evidence type="ECO:0000256" key="5">
    <source>
        <dbReference type="ARBA" id="ARBA00022982"/>
    </source>
</evidence>
<proteinExistence type="predicted"/>
<organism evidence="9 10">
    <name type="scientific">Sulfobacillus benefaciens</name>
    <dbReference type="NCBI Taxonomy" id="453960"/>
    <lineage>
        <taxon>Bacteria</taxon>
        <taxon>Bacillati</taxon>
        <taxon>Bacillota</taxon>
        <taxon>Clostridia</taxon>
        <taxon>Eubacteriales</taxon>
        <taxon>Clostridiales Family XVII. Incertae Sedis</taxon>
        <taxon>Sulfobacillus</taxon>
    </lineage>
</organism>
<sequence>MMVDMDRCIGCFSCEVSCKMQKDLPVGPRLMRVIQIGPYKIKAQGGDQFRTAYVPMNCRQCEPAPCIEVCPTGAMQRREKDGIVFVAEELCIGCKSCIAACPFGAPQLNPNTGKVIKCDYCMDRVDEGLLPACVTKCSMDALRFGDINELSTLNREKHVRMLTADLFNWTKNQI</sequence>
<dbReference type="GO" id="GO:0051539">
    <property type="term" value="F:4 iron, 4 sulfur cluster binding"/>
    <property type="evidence" value="ECO:0007669"/>
    <property type="project" value="UniProtKB-KW"/>
</dbReference>
<evidence type="ECO:0000256" key="4">
    <source>
        <dbReference type="ARBA" id="ARBA00022737"/>
    </source>
</evidence>
<keyword evidence="2" id="KW-0004">4Fe-4S</keyword>
<dbReference type="InterPro" id="IPR017900">
    <property type="entry name" value="4Fe4S_Fe_S_CS"/>
</dbReference>
<gene>
    <name evidence="9" type="ORF">C7B43_17580</name>
</gene>
<evidence type="ECO:0000256" key="1">
    <source>
        <dbReference type="ARBA" id="ARBA00022448"/>
    </source>
</evidence>
<dbReference type="InterPro" id="IPR050954">
    <property type="entry name" value="ET_IronSulfur_Cluster-Binding"/>
</dbReference>
<dbReference type="EMBL" id="PXYT01000060">
    <property type="protein sequence ID" value="PSR25118.1"/>
    <property type="molecule type" value="Genomic_DNA"/>
</dbReference>
<dbReference type="AlphaFoldDB" id="A0A2T2WS96"/>
<evidence type="ECO:0000313" key="10">
    <source>
        <dbReference type="Proteomes" id="UP000242699"/>
    </source>
</evidence>
<keyword evidence="7" id="KW-0411">Iron-sulfur</keyword>
<dbReference type="InterPro" id="IPR017896">
    <property type="entry name" value="4Fe4S_Fe-S-bd"/>
</dbReference>
<dbReference type="PANTHER" id="PTHR43177:SF5">
    <property type="entry name" value="ANAEROBIC DIMETHYL SULFOXIDE REDUCTASE CHAIN B-RELATED"/>
    <property type="match status" value="1"/>
</dbReference>
<evidence type="ECO:0000259" key="8">
    <source>
        <dbReference type="PROSITE" id="PS51379"/>
    </source>
</evidence>
<evidence type="ECO:0000256" key="2">
    <source>
        <dbReference type="ARBA" id="ARBA00022485"/>
    </source>
</evidence>
<dbReference type="Pfam" id="PF13247">
    <property type="entry name" value="Fer4_11"/>
    <property type="match status" value="1"/>
</dbReference>
<comment type="caution">
    <text evidence="9">The sequence shown here is derived from an EMBL/GenBank/DDBJ whole genome shotgun (WGS) entry which is preliminary data.</text>
</comment>
<dbReference type="Proteomes" id="UP000242699">
    <property type="component" value="Unassembled WGS sequence"/>
</dbReference>
<keyword evidence="5" id="KW-0249">Electron transport</keyword>
<dbReference type="PROSITE" id="PS00198">
    <property type="entry name" value="4FE4S_FER_1"/>
    <property type="match status" value="1"/>
</dbReference>
<evidence type="ECO:0000256" key="6">
    <source>
        <dbReference type="ARBA" id="ARBA00023004"/>
    </source>
</evidence>
<name>A0A2T2WS96_9FIRM</name>
<keyword evidence="3" id="KW-0479">Metal-binding</keyword>
<evidence type="ECO:0000256" key="3">
    <source>
        <dbReference type="ARBA" id="ARBA00022723"/>
    </source>
</evidence>
<evidence type="ECO:0000256" key="7">
    <source>
        <dbReference type="ARBA" id="ARBA00023014"/>
    </source>
</evidence>
<dbReference type="PROSITE" id="PS51379">
    <property type="entry name" value="4FE4S_FER_2"/>
    <property type="match status" value="3"/>
</dbReference>
<accession>A0A2T2WS96</accession>
<keyword evidence="4" id="KW-0677">Repeat</keyword>
<evidence type="ECO:0000313" key="9">
    <source>
        <dbReference type="EMBL" id="PSR25118.1"/>
    </source>
</evidence>
<keyword evidence="6" id="KW-0408">Iron</keyword>
<feature type="domain" description="4Fe-4S ferredoxin-type" evidence="8">
    <location>
        <begin position="49"/>
        <end position="80"/>
    </location>
</feature>
<reference evidence="9 10" key="1">
    <citation type="journal article" date="2014" name="BMC Genomics">
        <title>Comparison of environmental and isolate Sulfobacillus genomes reveals diverse carbon, sulfur, nitrogen, and hydrogen metabolisms.</title>
        <authorList>
            <person name="Justice N.B."/>
            <person name="Norman A."/>
            <person name="Brown C.T."/>
            <person name="Singh A."/>
            <person name="Thomas B.C."/>
            <person name="Banfield J.F."/>
        </authorList>
    </citation>
    <scope>NUCLEOTIDE SEQUENCE [LARGE SCALE GENOMIC DNA]</scope>
    <source>
        <strain evidence="9">AMDSBA1</strain>
    </source>
</reference>
<dbReference type="Gene3D" id="3.30.70.20">
    <property type="match status" value="2"/>
</dbReference>
<dbReference type="PANTHER" id="PTHR43177">
    <property type="entry name" value="PROTEIN NRFC"/>
    <property type="match status" value="1"/>
</dbReference>